<dbReference type="AlphaFoldDB" id="A0A518DYC2"/>
<keyword evidence="1" id="KW-1133">Transmembrane helix</keyword>
<dbReference type="EMBL" id="CP036433">
    <property type="protein sequence ID" value="QDU96801.1"/>
    <property type="molecule type" value="Genomic_DNA"/>
</dbReference>
<dbReference type="KEGG" id="lcre:Pla8534_46220"/>
<reference evidence="2 3" key="1">
    <citation type="submission" date="2019-02" db="EMBL/GenBank/DDBJ databases">
        <title>Deep-cultivation of Planctomycetes and their phenomic and genomic characterization uncovers novel biology.</title>
        <authorList>
            <person name="Wiegand S."/>
            <person name="Jogler M."/>
            <person name="Boedeker C."/>
            <person name="Pinto D."/>
            <person name="Vollmers J."/>
            <person name="Rivas-Marin E."/>
            <person name="Kohn T."/>
            <person name="Peeters S.H."/>
            <person name="Heuer A."/>
            <person name="Rast P."/>
            <person name="Oberbeckmann S."/>
            <person name="Bunk B."/>
            <person name="Jeske O."/>
            <person name="Meyerdierks A."/>
            <person name="Storesund J.E."/>
            <person name="Kallscheuer N."/>
            <person name="Luecker S."/>
            <person name="Lage O.M."/>
            <person name="Pohl T."/>
            <person name="Merkel B.J."/>
            <person name="Hornburger P."/>
            <person name="Mueller R.-W."/>
            <person name="Bruemmer F."/>
            <person name="Labrenz M."/>
            <person name="Spormann A.M."/>
            <person name="Op den Camp H."/>
            <person name="Overmann J."/>
            <person name="Amann R."/>
            <person name="Jetten M.S.M."/>
            <person name="Mascher T."/>
            <person name="Medema M.H."/>
            <person name="Devos D.P."/>
            <person name="Kaster A.-K."/>
            <person name="Ovreas L."/>
            <person name="Rohde M."/>
            <person name="Galperin M.Y."/>
            <person name="Jogler C."/>
        </authorList>
    </citation>
    <scope>NUCLEOTIDE SEQUENCE [LARGE SCALE GENOMIC DNA]</scope>
    <source>
        <strain evidence="2 3">Pla85_3_4</strain>
    </source>
</reference>
<gene>
    <name evidence="2" type="ORF">Pla8534_46220</name>
</gene>
<evidence type="ECO:0000256" key="1">
    <source>
        <dbReference type="SAM" id="Phobius"/>
    </source>
</evidence>
<evidence type="ECO:0000313" key="3">
    <source>
        <dbReference type="Proteomes" id="UP000317648"/>
    </source>
</evidence>
<feature type="transmembrane region" description="Helical" evidence="1">
    <location>
        <begin position="14"/>
        <end position="38"/>
    </location>
</feature>
<protein>
    <submittedName>
        <fullName evidence="2">Uncharacterized protein</fullName>
    </submittedName>
</protein>
<keyword evidence="1" id="KW-0472">Membrane</keyword>
<organism evidence="2 3">
    <name type="scientific">Lignipirellula cremea</name>
    <dbReference type="NCBI Taxonomy" id="2528010"/>
    <lineage>
        <taxon>Bacteria</taxon>
        <taxon>Pseudomonadati</taxon>
        <taxon>Planctomycetota</taxon>
        <taxon>Planctomycetia</taxon>
        <taxon>Pirellulales</taxon>
        <taxon>Pirellulaceae</taxon>
        <taxon>Lignipirellula</taxon>
    </lineage>
</organism>
<dbReference type="RefSeq" id="WP_145055432.1">
    <property type="nucleotide sequence ID" value="NZ_CP036433.1"/>
</dbReference>
<sequence length="238" mass="25506">MSSPSQQPQSSNNWVIVILAVLGVIVLAIASCCGGCYYMANRAAQGIADAGDTVAREIVKSSVRSSSMTDGDKNIVMTEIDRIYTEGKNSPISQQLMVTATALSNSSLITAAETRRARDSFVNSSGLADKAAAKESFDRAMRGLVDGSIEKFTISIINSQYAMDTKTVKKTRTDPETGVESTVDSTVTVVRTSITDEDLQEYVDALEKAADDAGVPDQPYDFNLAAEAKKWVDAKVKP</sequence>
<evidence type="ECO:0000313" key="2">
    <source>
        <dbReference type="EMBL" id="QDU96801.1"/>
    </source>
</evidence>
<proteinExistence type="predicted"/>
<keyword evidence="1" id="KW-0812">Transmembrane</keyword>
<dbReference type="Proteomes" id="UP000317648">
    <property type="component" value="Chromosome"/>
</dbReference>
<keyword evidence="3" id="KW-1185">Reference proteome</keyword>
<name>A0A518DYC2_9BACT</name>
<accession>A0A518DYC2</accession>